<organism evidence="6 7">
    <name type="scientific">Vibrio harveyi</name>
    <name type="common">Beneckea harveyi</name>
    <dbReference type="NCBI Taxonomy" id="669"/>
    <lineage>
        <taxon>Bacteria</taxon>
        <taxon>Pseudomonadati</taxon>
        <taxon>Pseudomonadota</taxon>
        <taxon>Gammaproteobacteria</taxon>
        <taxon>Vibrionales</taxon>
        <taxon>Vibrionaceae</taxon>
        <taxon>Vibrio</taxon>
    </lineage>
</organism>
<gene>
    <name evidence="6" type="ORF">AL538_00175</name>
</gene>
<evidence type="ECO:0000259" key="5">
    <source>
        <dbReference type="Pfam" id="PF02782"/>
    </source>
</evidence>
<feature type="domain" description="Carbohydrate kinase FGGY N-terminal" evidence="4">
    <location>
        <begin position="4"/>
        <end position="246"/>
    </location>
</feature>
<dbReference type="Pfam" id="PF02782">
    <property type="entry name" value="FGGY_C"/>
    <property type="match status" value="1"/>
</dbReference>
<sequence length="500" mass="55445">MNNYILVLDRGSTNIKAVVFDTEGNEVRCCNVPCETPTSKEPGWWEQDINDVWEKTALAINTLFKTTSILPDEIIGVIPAGQGNGLIVIDQQGNLLRQGILSLDSRASEIFDGWVQEGKYQQAVSKVGFPFNAGSPLPLLAWLKRNDENTYAKIDKILFSKDWIKYKLCGEICTDYSDASGAGLIELDSNSYAHDVFRSLKLTEVSKMLPDLKMTHEIVGSVDASAAEKTGLNVGTPVLCGAHDMGAFPFGIGTVDERQLVSVMGTWGLNLLPIKKIEGHQVIFNHVVPDYYLTGIGDGNAGGCLDIMLSHLCQEEKNDAEKLGIDFYQHIESKISRDITSIVFLPYLFGSAFVPNATASLIGLKNWHTKFDILSAIYEGIVMGYYKNIISIPKYEKIDTIWLIGGGMKSEIFGQLFADISGFNVKIPSSKEVTARGCAMCALVGLGLRENHDLAAIPINIDKTFYPNKDKSEKYKEKFVIFNEIFEQNKRTFDKLNNFN</sequence>
<dbReference type="EMBL" id="CP014038">
    <property type="protein sequence ID" value="AMF96249.1"/>
    <property type="molecule type" value="Genomic_DNA"/>
</dbReference>
<dbReference type="InterPro" id="IPR050406">
    <property type="entry name" value="FGGY_Carb_Kinase"/>
</dbReference>
<dbReference type="InterPro" id="IPR000577">
    <property type="entry name" value="Carb_kinase_FGGY"/>
</dbReference>
<evidence type="ECO:0000313" key="7">
    <source>
        <dbReference type="Proteomes" id="UP000067422"/>
    </source>
</evidence>
<dbReference type="PANTHER" id="PTHR43095:SF3">
    <property type="entry name" value="L-XYLULOSE_3-KETO-L-GULONATE KINASE"/>
    <property type="match status" value="1"/>
</dbReference>
<evidence type="ECO:0000313" key="6">
    <source>
        <dbReference type="EMBL" id="AMF96249.1"/>
    </source>
</evidence>
<dbReference type="Gene3D" id="3.30.420.40">
    <property type="match status" value="2"/>
</dbReference>
<keyword evidence="2" id="KW-0808">Transferase</keyword>
<reference evidence="6" key="1">
    <citation type="submission" date="2018-01" db="EMBL/GenBank/DDBJ databases">
        <title>FDA dAtabase for Regulatory Grade micrObial Sequences (FDA-ARGOS): Supporting development and validation of Infectious Disease Dx tests.</title>
        <authorList>
            <person name="Hoffmann M."/>
            <person name="Allard M."/>
            <person name="Evans P."/>
            <person name="Brown E."/>
            <person name="Tallon L."/>
            <person name="Sadzewicz L."/>
            <person name="Sengamalay N."/>
            <person name="Ott S."/>
            <person name="Godinez A."/>
            <person name="Nagaraj S."/>
            <person name="Vyas G."/>
            <person name="Aluvathingal J."/>
            <person name="Nadendla S."/>
            <person name="Geyer C."/>
            <person name="Sichtig H."/>
        </authorList>
    </citation>
    <scope>NUCLEOTIDE SEQUENCE</scope>
    <source>
        <strain evidence="6">FDAARGOS_107</strain>
    </source>
</reference>
<dbReference type="GO" id="GO:0016301">
    <property type="term" value="F:kinase activity"/>
    <property type="evidence" value="ECO:0007669"/>
    <property type="project" value="UniProtKB-KW"/>
</dbReference>
<dbReference type="InterPro" id="IPR043129">
    <property type="entry name" value="ATPase_NBD"/>
</dbReference>
<proteinExistence type="inferred from homology"/>
<accession>A0ABM5XSY5</accession>
<dbReference type="Pfam" id="PF00370">
    <property type="entry name" value="FGGY_N"/>
    <property type="match status" value="1"/>
</dbReference>
<evidence type="ECO:0000256" key="1">
    <source>
        <dbReference type="ARBA" id="ARBA00009156"/>
    </source>
</evidence>
<dbReference type="RefSeq" id="WP_054395268.1">
    <property type="nucleotide sequence ID" value="NZ_CP014038.2"/>
</dbReference>
<dbReference type="SUPFAM" id="SSF53067">
    <property type="entry name" value="Actin-like ATPase domain"/>
    <property type="match status" value="2"/>
</dbReference>
<dbReference type="PIRSF" id="PIRSF000538">
    <property type="entry name" value="GlpK"/>
    <property type="match status" value="1"/>
</dbReference>
<keyword evidence="7" id="KW-1185">Reference proteome</keyword>
<dbReference type="CDD" id="cd07802">
    <property type="entry name" value="ASKHA_NBD_FGGY_EcLyxK-like"/>
    <property type="match status" value="1"/>
</dbReference>
<evidence type="ECO:0000256" key="3">
    <source>
        <dbReference type="ARBA" id="ARBA00022777"/>
    </source>
</evidence>
<dbReference type="InterPro" id="IPR018484">
    <property type="entry name" value="FGGY_N"/>
</dbReference>
<dbReference type="PANTHER" id="PTHR43095">
    <property type="entry name" value="SUGAR KINASE"/>
    <property type="match status" value="1"/>
</dbReference>
<keyword evidence="3 6" id="KW-0418">Kinase</keyword>
<dbReference type="InterPro" id="IPR018485">
    <property type="entry name" value="FGGY_C"/>
</dbReference>
<dbReference type="Proteomes" id="UP000067422">
    <property type="component" value="Chromosome 1"/>
</dbReference>
<comment type="similarity">
    <text evidence="1">Belongs to the FGGY kinase family.</text>
</comment>
<protein>
    <submittedName>
        <fullName evidence="6">Carbohydrate kinase</fullName>
    </submittedName>
</protein>
<feature type="domain" description="Carbohydrate kinase FGGY C-terminal" evidence="5">
    <location>
        <begin position="261"/>
        <end position="445"/>
    </location>
</feature>
<evidence type="ECO:0000259" key="4">
    <source>
        <dbReference type="Pfam" id="PF00370"/>
    </source>
</evidence>
<name>A0ABM5XSY5_VIBHA</name>
<evidence type="ECO:0000256" key="2">
    <source>
        <dbReference type="ARBA" id="ARBA00022679"/>
    </source>
</evidence>